<dbReference type="InterPro" id="IPR027165">
    <property type="entry name" value="CND3"/>
</dbReference>
<gene>
    <name evidence="10" type="primary">LOC100176733</name>
</gene>
<evidence type="ECO:0000256" key="7">
    <source>
        <dbReference type="ARBA" id="ARBA00023306"/>
    </source>
</evidence>
<feature type="domain" description="Nuclear condensin complex subunit 3 C-terminal" evidence="9">
    <location>
        <begin position="616"/>
        <end position="918"/>
    </location>
</feature>
<feature type="coiled-coil region" evidence="8">
    <location>
        <begin position="519"/>
        <end position="565"/>
    </location>
</feature>
<keyword evidence="11" id="KW-1185">Reference proteome</keyword>
<dbReference type="FunCoup" id="F6YLW1">
    <property type="interactions" value="50"/>
</dbReference>
<keyword evidence="7" id="KW-0131">Cell cycle</keyword>
<evidence type="ECO:0000256" key="5">
    <source>
        <dbReference type="ARBA" id="ARBA00022776"/>
    </source>
</evidence>
<dbReference type="GO" id="GO:0000793">
    <property type="term" value="C:condensed chromosome"/>
    <property type="evidence" value="ECO:0000318"/>
    <property type="project" value="GO_Central"/>
</dbReference>
<dbReference type="PANTHER" id="PTHR14418">
    <property type="entry name" value="CONDENSIN COMPLEX SUBUNIT 3-RELATED"/>
    <property type="match status" value="1"/>
</dbReference>
<dbReference type="GO" id="GO:0051301">
    <property type="term" value="P:cell division"/>
    <property type="evidence" value="ECO:0007669"/>
    <property type="project" value="UniProtKB-KW"/>
</dbReference>
<dbReference type="Gene3D" id="1.25.10.10">
    <property type="entry name" value="Leucine-rich Repeat Variant"/>
    <property type="match status" value="1"/>
</dbReference>
<reference evidence="10" key="2">
    <citation type="submission" date="2025-08" db="UniProtKB">
        <authorList>
            <consortium name="Ensembl"/>
        </authorList>
    </citation>
    <scope>IDENTIFICATION</scope>
</reference>
<evidence type="ECO:0000259" key="9">
    <source>
        <dbReference type="Pfam" id="PF12719"/>
    </source>
</evidence>
<evidence type="ECO:0000256" key="2">
    <source>
        <dbReference type="ARBA" id="ARBA00006533"/>
    </source>
</evidence>
<dbReference type="OMA" id="NHQKNFV"/>
<keyword evidence="8" id="KW-0175">Coiled coil</keyword>
<evidence type="ECO:0000256" key="6">
    <source>
        <dbReference type="ARBA" id="ARBA00023067"/>
    </source>
</evidence>
<dbReference type="InParanoid" id="F6YLW1"/>
<dbReference type="STRING" id="7719.ENSCINP00000018699"/>
<dbReference type="SUPFAM" id="SSF48371">
    <property type="entry name" value="ARM repeat"/>
    <property type="match status" value="1"/>
</dbReference>
<dbReference type="InterPro" id="IPR016024">
    <property type="entry name" value="ARM-type_fold"/>
</dbReference>
<keyword evidence="5" id="KW-0498">Mitosis</keyword>
<organism evidence="10 11">
    <name type="scientific">Ciona intestinalis</name>
    <name type="common">Transparent sea squirt</name>
    <name type="synonym">Ascidia intestinalis</name>
    <dbReference type="NCBI Taxonomy" id="7719"/>
    <lineage>
        <taxon>Eukaryota</taxon>
        <taxon>Metazoa</taxon>
        <taxon>Chordata</taxon>
        <taxon>Tunicata</taxon>
        <taxon>Ascidiacea</taxon>
        <taxon>Phlebobranchia</taxon>
        <taxon>Cionidae</taxon>
        <taxon>Ciona</taxon>
    </lineage>
</organism>
<dbReference type="GO" id="GO:0005737">
    <property type="term" value="C:cytoplasm"/>
    <property type="evidence" value="ECO:0000318"/>
    <property type="project" value="GO_Central"/>
</dbReference>
<proteinExistence type="inferred from homology"/>
<reference evidence="10" key="3">
    <citation type="submission" date="2025-09" db="UniProtKB">
        <authorList>
            <consortium name="Ensembl"/>
        </authorList>
    </citation>
    <scope>IDENTIFICATION</scope>
</reference>
<comment type="subcellular location">
    <subcellularLocation>
        <location evidence="1">Chromosome</location>
    </subcellularLocation>
</comment>
<sequence length="957" mass="108812">IRMEIIKNKVREAFEKSEERRYNFDKLAEVLKKFYNEQTENNEEARRYFFTTFRDHCEYLLVISSRDLPVERCLQFAAKFASFFANVNEEEEELEYNDPMDQDLYTYIFSFMLEPEFHSNHDKTVRFRICQFVQYLLSAVPSDATMDGDLIDNATKVLLDRIQDKVPSVRAQAAKSLSRLQQPGDKNCPVIEAYLFHMAADDNTSVRSAALSAVSLTTKTLPEVIDRIRDISESVRKIAFQVLSQKVGIKALTSSQRLHLIKQGLLDGSEAVRNVVKKQLLQAWLLSFKGNILQLFKKLDVVGAFETCSDAIVAIFENSSMADLVQGFLPLLNEEKLVEHDVLVPEAVFYWSQLCNFLRSKGQDGENQVEDLLPTTFIFASYIEKYMTQYLLPFVERIESLREDFPQEEEDDKIEKEFVAEQLVKMAVKMDLSDDAGRRKLVEVLKTAYEQVDVLCFPCLTSPLAESLLKIDYHSANKTEEEHIALVANMISSAREGTSPAPTQDCLSEEQIVDCKLKIAKVSVKINEANEQLEEFITDKNFEDASKMQKIIDDLKGEKRELEDDLIPKQNDEVLSQVPEKDDAGTLIKCLKLMTELLSSIFLSRMSSKQRRRRSQVHGMNPTILQLLETLVLPSILIPAPEVRGEAVKCLATSCMFSVRLAAQHFPLFMKIAQADVYNVRVEAINAANDFLRIFGINNLVTGPMEENPNKCKLGEESGDGGASTVVLSKFMNMLEDEIFNMDFKPQRLSKNDIFICFLFSVFFYTQESEVREASACLLTRVLISHRILSSVVVSRLILLWYNPSTSEETKLLQHVNAFLDAFPYMSKAAHDCIEFAFLPTLRIFFNAPPSSPYASVDINNVSAFLVCITRPSIIEKADLEEGSAHDNLAVMISNEVLSDPKSPHVNVLCRMLPMLELNIKLTDNLKSLMPLCDSMLEEVTDKAAIRHLKKFLSQVQ</sequence>
<protein>
    <submittedName>
        <fullName evidence="10">Condensin complex subunit 3</fullName>
    </submittedName>
</protein>
<accession>F6YLW1</accession>
<dbReference type="AlphaFoldDB" id="F6YLW1"/>
<dbReference type="PANTHER" id="PTHR14418:SF5">
    <property type="entry name" value="CONDENSIN COMPLEX SUBUNIT 3"/>
    <property type="match status" value="1"/>
</dbReference>
<keyword evidence="4" id="KW-0132">Cell division</keyword>
<dbReference type="GeneTree" id="ENSGT00390000001577"/>
<evidence type="ECO:0000256" key="8">
    <source>
        <dbReference type="SAM" id="Coils"/>
    </source>
</evidence>
<dbReference type="Pfam" id="PF12719">
    <property type="entry name" value="Cnd3"/>
    <property type="match status" value="1"/>
</dbReference>
<evidence type="ECO:0000256" key="4">
    <source>
        <dbReference type="ARBA" id="ARBA00022618"/>
    </source>
</evidence>
<dbReference type="Proteomes" id="UP000008144">
    <property type="component" value="Unassembled WGS sequence"/>
</dbReference>
<evidence type="ECO:0000313" key="11">
    <source>
        <dbReference type="Proteomes" id="UP000008144"/>
    </source>
</evidence>
<keyword evidence="6" id="KW-0226">DNA condensation</keyword>
<evidence type="ECO:0000256" key="1">
    <source>
        <dbReference type="ARBA" id="ARBA00004286"/>
    </source>
</evidence>
<dbReference type="GO" id="GO:0000796">
    <property type="term" value="C:condensin complex"/>
    <property type="evidence" value="ECO:0007669"/>
    <property type="project" value="InterPro"/>
</dbReference>
<dbReference type="Ensembl" id="ENSCINT00000018699.3">
    <property type="protein sequence ID" value="ENSCINP00000018699.3"/>
    <property type="gene ID" value="ENSCING00000009196.3"/>
</dbReference>
<dbReference type="GO" id="GO:0007076">
    <property type="term" value="P:mitotic chromosome condensation"/>
    <property type="evidence" value="ECO:0000318"/>
    <property type="project" value="GO_Central"/>
</dbReference>
<dbReference type="HOGENOM" id="CLU_004446_2_2_1"/>
<dbReference type="InterPro" id="IPR011989">
    <property type="entry name" value="ARM-like"/>
</dbReference>
<dbReference type="InterPro" id="IPR025977">
    <property type="entry name" value="Cnd3_C"/>
</dbReference>
<keyword evidence="3" id="KW-0158">Chromosome</keyword>
<evidence type="ECO:0000313" key="10">
    <source>
        <dbReference type="Ensembl" id="ENSCINP00000018699.3"/>
    </source>
</evidence>
<reference evidence="11" key="1">
    <citation type="journal article" date="2002" name="Science">
        <title>The draft genome of Ciona intestinalis: insights into chordate and vertebrate origins.</title>
        <authorList>
            <person name="Dehal P."/>
            <person name="Satou Y."/>
            <person name="Campbell R.K."/>
            <person name="Chapman J."/>
            <person name="Degnan B."/>
            <person name="De Tomaso A."/>
            <person name="Davidson B."/>
            <person name="Di Gregorio A."/>
            <person name="Gelpke M."/>
            <person name="Goodstein D.M."/>
            <person name="Harafuji N."/>
            <person name="Hastings K.E."/>
            <person name="Ho I."/>
            <person name="Hotta K."/>
            <person name="Huang W."/>
            <person name="Kawashima T."/>
            <person name="Lemaire P."/>
            <person name="Martinez D."/>
            <person name="Meinertzhagen I.A."/>
            <person name="Necula S."/>
            <person name="Nonaka M."/>
            <person name="Putnam N."/>
            <person name="Rash S."/>
            <person name="Saiga H."/>
            <person name="Satake M."/>
            <person name="Terry A."/>
            <person name="Yamada L."/>
            <person name="Wang H.G."/>
            <person name="Awazu S."/>
            <person name="Azumi K."/>
            <person name="Boore J."/>
            <person name="Branno M."/>
            <person name="Chin-Bow S."/>
            <person name="DeSantis R."/>
            <person name="Doyle S."/>
            <person name="Francino P."/>
            <person name="Keys D.N."/>
            <person name="Haga S."/>
            <person name="Hayashi H."/>
            <person name="Hino K."/>
            <person name="Imai K.S."/>
            <person name="Inaba K."/>
            <person name="Kano S."/>
            <person name="Kobayashi K."/>
            <person name="Kobayashi M."/>
            <person name="Lee B.I."/>
            <person name="Makabe K.W."/>
            <person name="Manohar C."/>
            <person name="Matassi G."/>
            <person name="Medina M."/>
            <person name="Mochizuki Y."/>
            <person name="Mount S."/>
            <person name="Morishita T."/>
            <person name="Miura S."/>
            <person name="Nakayama A."/>
            <person name="Nishizaka S."/>
            <person name="Nomoto H."/>
            <person name="Ohta F."/>
            <person name="Oishi K."/>
            <person name="Rigoutsos I."/>
            <person name="Sano M."/>
            <person name="Sasaki A."/>
            <person name="Sasakura Y."/>
            <person name="Shoguchi E."/>
            <person name="Shin-i T."/>
            <person name="Spagnuolo A."/>
            <person name="Stainier D."/>
            <person name="Suzuki M.M."/>
            <person name="Tassy O."/>
            <person name="Takatori N."/>
            <person name="Tokuoka M."/>
            <person name="Yagi K."/>
            <person name="Yoshizaki F."/>
            <person name="Wada S."/>
            <person name="Zhang C."/>
            <person name="Hyatt P.D."/>
            <person name="Larimer F."/>
            <person name="Detter C."/>
            <person name="Doggett N."/>
            <person name="Glavina T."/>
            <person name="Hawkins T."/>
            <person name="Richardson P."/>
            <person name="Lucas S."/>
            <person name="Kohara Y."/>
            <person name="Levine M."/>
            <person name="Satoh N."/>
            <person name="Rokhsar D.S."/>
        </authorList>
    </citation>
    <scope>NUCLEOTIDE SEQUENCE [LARGE SCALE GENOMIC DNA]</scope>
</reference>
<evidence type="ECO:0000256" key="3">
    <source>
        <dbReference type="ARBA" id="ARBA00022454"/>
    </source>
</evidence>
<comment type="similarity">
    <text evidence="2">Belongs to the CND3 (condensin subunit 3) family.</text>
</comment>
<name>F6YLW1_CIOIN</name>